<keyword evidence="3" id="KW-1185">Reference proteome</keyword>
<dbReference type="InterPro" id="IPR007607">
    <property type="entry name" value="BacA/B"/>
</dbReference>
<dbReference type="STRING" id="1042163.BRLA_c033600"/>
<dbReference type="PANTHER" id="PTHR35024">
    <property type="entry name" value="HYPOTHETICAL CYTOSOLIC PROTEIN"/>
    <property type="match status" value="1"/>
</dbReference>
<evidence type="ECO:0000256" key="1">
    <source>
        <dbReference type="ARBA" id="ARBA00044755"/>
    </source>
</evidence>
<dbReference type="Pfam" id="PF04519">
    <property type="entry name" value="Bactofilin"/>
    <property type="match status" value="1"/>
</dbReference>
<dbReference type="Proteomes" id="UP000005850">
    <property type="component" value="Chromosome"/>
</dbReference>
<protein>
    <submittedName>
        <fullName evidence="2">Putative acyltransferase</fullName>
    </submittedName>
</protein>
<name>A0A075R548_BRELA</name>
<gene>
    <name evidence="2" type="ORF">BRLA_c033600</name>
</gene>
<dbReference type="HOGENOM" id="CLU_100118_0_0_9"/>
<evidence type="ECO:0000313" key="3">
    <source>
        <dbReference type="Proteomes" id="UP000005850"/>
    </source>
</evidence>
<evidence type="ECO:0000313" key="2">
    <source>
        <dbReference type="EMBL" id="AIG27672.1"/>
    </source>
</evidence>
<dbReference type="eggNOG" id="COG1664">
    <property type="taxonomic scope" value="Bacteria"/>
</dbReference>
<accession>A0A075R548</accession>
<dbReference type="KEGG" id="blr:BRLA_c033600"/>
<keyword evidence="2" id="KW-0012">Acyltransferase</keyword>
<dbReference type="EMBL" id="CP007806">
    <property type="protein sequence ID" value="AIG27672.1"/>
    <property type="molecule type" value="Genomic_DNA"/>
</dbReference>
<dbReference type="RefSeq" id="WP_003336847.1">
    <property type="nucleotide sequence ID" value="NZ_CP007806.1"/>
</dbReference>
<dbReference type="AlphaFoldDB" id="A0A075R548"/>
<organism evidence="2 3">
    <name type="scientific">Brevibacillus laterosporus LMG 15441</name>
    <dbReference type="NCBI Taxonomy" id="1042163"/>
    <lineage>
        <taxon>Bacteria</taxon>
        <taxon>Bacillati</taxon>
        <taxon>Bacillota</taxon>
        <taxon>Bacilli</taxon>
        <taxon>Bacillales</taxon>
        <taxon>Paenibacillaceae</taxon>
        <taxon>Brevibacillus</taxon>
    </lineage>
</organism>
<dbReference type="GO" id="GO:0016746">
    <property type="term" value="F:acyltransferase activity"/>
    <property type="evidence" value="ECO:0007669"/>
    <property type="project" value="UniProtKB-KW"/>
</dbReference>
<proteinExistence type="inferred from homology"/>
<dbReference type="PANTHER" id="PTHR35024:SF4">
    <property type="entry name" value="POLYMER-FORMING CYTOSKELETAL PROTEIN"/>
    <property type="match status" value="1"/>
</dbReference>
<comment type="similarity">
    <text evidence="1">Belongs to the bactofilin family.</text>
</comment>
<reference evidence="2 3" key="1">
    <citation type="journal article" date="2011" name="J. Bacteriol.">
        <title>Genome sequence of Brevibacillus laterosporus LMG 15441, a pathogen of invertebrates.</title>
        <authorList>
            <person name="Djukic M."/>
            <person name="Poehlein A."/>
            <person name="Thurmer A."/>
            <person name="Daniel R."/>
        </authorList>
    </citation>
    <scope>NUCLEOTIDE SEQUENCE [LARGE SCALE GENOMIC DNA]</scope>
    <source>
        <strain evidence="2 3">LMG 15441</strain>
    </source>
</reference>
<sequence>MSRKEPDDLVINGSMKIPGGTFHSVKIAGSAKITSDLVCKEFSCAGHATVDGDVESETFVVRGNSSVHGSVESQILKISGNTKVNGQVKGQEINIDGSILVDGSCHAEEMRVRGYTKIAGDCEAESFQTYGCFQIEGLLNAGRIYIQPSGECRAKEIGGEHIEVKRRGSFLPSLLRPFFSNSLTTHIIEGDDIYLEDTKATIVRGNHITLGPGCDIQLVEYKTSLICDDKANVREKVQQQ</sequence>
<keyword evidence="2" id="KW-0808">Transferase</keyword>